<dbReference type="OrthoDB" id="9802114at2"/>
<evidence type="ECO:0000313" key="5">
    <source>
        <dbReference type="Proteomes" id="UP000076796"/>
    </source>
</evidence>
<dbReference type="CDD" id="cd04622">
    <property type="entry name" value="CBS_pair_HRP1_like"/>
    <property type="match status" value="1"/>
</dbReference>
<dbReference type="Proteomes" id="UP000076796">
    <property type="component" value="Unassembled WGS sequence"/>
</dbReference>
<dbReference type="PROSITE" id="PS51371">
    <property type="entry name" value="CBS"/>
    <property type="match status" value="2"/>
</dbReference>
<dbReference type="GeneID" id="97555105"/>
<evidence type="ECO:0000313" key="4">
    <source>
        <dbReference type="EMBL" id="KZS43415.1"/>
    </source>
</evidence>
<gene>
    <name evidence="4" type="ORF">AWU65_25230</name>
</gene>
<evidence type="ECO:0000256" key="1">
    <source>
        <dbReference type="ARBA" id="ARBA00023122"/>
    </source>
</evidence>
<keyword evidence="1 2" id="KW-0129">CBS domain</keyword>
<dbReference type="SUPFAM" id="SSF54631">
    <property type="entry name" value="CBS-domain pair"/>
    <property type="match status" value="1"/>
</dbReference>
<proteinExistence type="predicted"/>
<accession>A0A163DT27</accession>
<dbReference type="AlphaFoldDB" id="A0A163DT27"/>
<dbReference type="InterPro" id="IPR046342">
    <property type="entry name" value="CBS_dom_sf"/>
</dbReference>
<feature type="domain" description="CBS" evidence="3">
    <location>
        <begin position="8"/>
        <end position="64"/>
    </location>
</feature>
<organism evidence="4 5">
    <name type="scientific">Paenibacillus glucanolyticus</name>
    <dbReference type="NCBI Taxonomy" id="59843"/>
    <lineage>
        <taxon>Bacteria</taxon>
        <taxon>Bacillati</taxon>
        <taxon>Bacillota</taxon>
        <taxon>Bacilli</taxon>
        <taxon>Bacillales</taxon>
        <taxon>Paenibacillaceae</taxon>
        <taxon>Paenibacillus</taxon>
    </lineage>
</organism>
<evidence type="ECO:0000259" key="3">
    <source>
        <dbReference type="PROSITE" id="PS51371"/>
    </source>
</evidence>
<dbReference type="Gene3D" id="3.10.580.10">
    <property type="entry name" value="CBS-domain"/>
    <property type="match status" value="1"/>
</dbReference>
<dbReference type="Pfam" id="PF00571">
    <property type="entry name" value="CBS"/>
    <property type="match status" value="2"/>
</dbReference>
<keyword evidence="5" id="KW-1185">Reference proteome</keyword>
<feature type="domain" description="CBS" evidence="3">
    <location>
        <begin position="73"/>
        <end position="132"/>
    </location>
</feature>
<protein>
    <submittedName>
        <fullName evidence="4">CBS domain-containing protein</fullName>
    </submittedName>
</protein>
<dbReference type="STRING" id="59843.A3958_23870"/>
<reference evidence="4" key="1">
    <citation type="journal article" date="2016" name="Genome Announc.">
        <title>Draft genomes of two strains of Paenibacillus glucanolyticus with capability to degrade lignocellulose.</title>
        <authorList>
            <person name="Mathews S.L."/>
            <person name="Pawlak J."/>
            <person name="Grunden A.M."/>
        </authorList>
    </citation>
    <scope>NUCLEOTIDE SEQUENCE [LARGE SCALE GENOMIC DNA]</scope>
    <source>
        <strain evidence="4">SLM1</strain>
    </source>
</reference>
<dbReference type="InterPro" id="IPR051257">
    <property type="entry name" value="Diverse_CBS-Domain"/>
</dbReference>
<evidence type="ECO:0000256" key="2">
    <source>
        <dbReference type="PROSITE-ProRule" id="PRU00703"/>
    </source>
</evidence>
<dbReference type="EMBL" id="LWMH01000002">
    <property type="protein sequence ID" value="KZS43415.1"/>
    <property type="molecule type" value="Genomic_DNA"/>
</dbReference>
<sequence length="140" mass="15042">MTTARDIMSSNVKVCTPQDSVSTAAQIMRDINCGSVPVCEGKNVVGMITDRDIVIKSVADSKDINTVTCQHCMTTNVVSASPDTDVHELSRTMAEHQIRRIPIVDQGELVGMVAIGDLAKVNIFVNEAGDALSQISEQTH</sequence>
<dbReference type="InterPro" id="IPR000644">
    <property type="entry name" value="CBS_dom"/>
</dbReference>
<dbReference type="PANTHER" id="PTHR43080:SF2">
    <property type="entry name" value="CBS DOMAIN-CONTAINING PROTEIN"/>
    <property type="match status" value="1"/>
</dbReference>
<comment type="caution">
    <text evidence="4">The sequence shown here is derived from an EMBL/GenBank/DDBJ whole genome shotgun (WGS) entry which is preliminary data.</text>
</comment>
<dbReference type="PANTHER" id="PTHR43080">
    <property type="entry name" value="CBS DOMAIN-CONTAINING PROTEIN CBSX3, MITOCHONDRIAL"/>
    <property type="match status" value="1"/>
</dbReference>
<name>A0A163DT27_9BACL</name>
<dbReference type="RefSeq" id="WP_006210941.1">
    <property type="nucleotide sequence ID" value="NZ_CBCSBX010000001.1"/>
</dbReference>
<dbReference type="SMART" id="SM00116">
    <property type="entry name" value="CBS"/>
    <property type="match status" value="2"/>
</dbReference>
<dbReference type="KEGG" id="pglu:A3958_23870"/>